<accession>A0ABR2N0F1</accession>
<evidence type="ECO:0000313" key="2">
    <source>
        <dbReference type="EMBL" id="KAK8969429.1"/>
    </source>
</evidence>
<sequence length="108" mass="11902">MDITYVVSGVTIPDTVGRPVQPTTLVLLESPPELSDPIFDSSDDSELLPLSEPPAKGDIIIDEELSDVEDFGYPSDMKEEFPSEVPHYMNIQPTLNLTLDPSPMLVEE</sequence>
<evidence type="ECO:0000313" key="3">
    <source>
        <dbReference type="Proteomes" id="UP001412067"/>
    </source>
</evidence>
<comment type="caution">
    <text evidence="2">The sequence shown here is derived from an EMBL/GenBank/DDBJ whole genome shotgun (WGS) entry which is preliminary data.</text>
</comment>
<name>A0ABR2N0F1_9ASPA</name>
<dbReference type="EMBL" id="JBBWWR010000003">
    <property type="protein sequence ID" value="KAK8969429.1"/>
    <property type="molecule type" value="Genomic_DNA"/>
</dbReference>
<reference evidence="2 3" key="1">
    <citation type="journal article" date="2022" name="Nat. Plants">
        <title>Genomes of leafy and leafless Platanthera orchids illuminate the evolution of mycoheterotrophy.</title>
        <authorList>
            <person name="Li M.H."/>
            <person name="Liu K.W."/>
            <person name="Li Z."/>
            <person name="Lu H.C."/>
            <person name="Ye Q.L."/>
            <person name="Zhang D."/>
            <person name="Wang J.Y."/>
            <person name="Li Y.F."/>
            <person name="Zhong Z.M."/>
            <person name="Liu X."/>
            <person name="Yu X."/>
            <person name="Liu D.K."/>
            <person name="Tu X.D."/>
            <person name="Liu B."/>
            <person name="Hao Y."/>
            <person name="Liao X.Y."/>
            <person name="Jiang Y.T."/>
            <person name="Sun W.H."/>
            <person name="Chen J."/>
            <person name="Chen Y.Q."/>
            <person name="Ai Y."/>
            <person name="Zhai J.W."/>
            <person name="Wu S.S."/>
            <person name="Zhou Z."/>
            <person name="Hsiao Y.Y."/>
            <person name="Wu W.L."/>
            <person name="Chen Y.Y."/>
            <person name="Lin Y.F."/>
            <person name="Hsu J.L."/>
            <person name="Li C.Y."/>
            <person name="Wang Z.W."/>
            <person name="Zhao X."/>
            <person name="Zhong W.Y."/>
            <person name="Ma X.K."/>
            <person name="Ma L."/>
            <person name="Huang J."/>
            <person name="Chen G.Z."/>
            <person name="Huang M.Z."/>
            <person name="Huang L."/>
            <person name="Peng D.H."/>
            <person name="Luo Y.B."/>
            <person name="Zou S.Q."/>
            <person name="Chen S.P."/>
            <person name="Lan S."/>
            <person name="Tsai W.C."/>
            <person name="Van de Peer Y."/>
            <person name="Liu Z.J."/>
        </authorList>
    </citation>
    <scope>NUCLEOTIDE SEQUENCE [LARGE SCALE GENOMIC DNA]</scope>
    <source>
        <strain evidence="2">Lor288</strain>
    </source>
</reference>
<protein>
    <submittedName>
        <fullName evidence="2">Uncharacterized protein</fullName>
    </submittedName>
</protein>
<proteinExistence type="predicted"/>
<evidence type="ECO:0000256" key="1">
    <source>
        <dbReference type="SAM" id="MobiDB-lite"/>
    </source>
</evidence>
<gene>
    <name evidence="2" type="ORF">KSP40_PGU001542</name>
</gene>
<organism evidence="2 3">
    <name type="scientific">Platanthera guangdongensis</name>
    <dbReference type="NCBI Taxonomy" id="2320717"/>
    <lineage>
        <taxon>Eukaryota</taxon>
        <taxon>Viridiplantae</taxon>
        <taxon>Streptophyta</taxon>
        <taxon>Embryophyta</taxon>
        <taxon>Tracheophyta</taxon>
        <taxon>Spermatophyta</taxon>
        <taxon>Magnoliopsida</taxon>
        <taxon>Liliopsida</taxon>
        <taxon>Asparagales</taxon>
        <taxon>Orchidaceae</taxon>
        <taxon>Orchidoideae</taxon>
        <taxon>Orchideae</taxon>
        <taxon>Orchidinae</taxon>
        <taxon>Platanthera</taxon>
    </lineage>
</organism>
<dbReference type="Proteomes" id="UP001412067">
    <property type="component" value="Unassembled WGS sequence"/>
</dbReference>
<keyword evidence="3" id="KW-1185">Reference proteome</keyword>
<feature type="region of interest" description="Disordered" evidence="1">
    <location>
        <begin position="31"/>
        <end position="56"/>
    </location>
</feature>